<dbReference type="Gene3D" id="2.40.10.120">
    <property type="match status" value="1"/>
</dbReference>
<accession>A0A936TEJ7</accession>
<evidence type="ECO:0000313" key="3">
    <source>
        <dbReference type="Proteomes" id="UP000727993"/>
    </source>
</evidence>
<protein>
    <submittedName>
        <fullName evidence="2">SH3 domain-containing protein</fullName>
    </submittedName>
</protein>
<feature type="region of interest" description="Disordered" evidence="1">
    <location>
        <begin position="409"/>
        <end position="448"/>
    </location>
</feature>
<feature type="compositionally biased region" description="Low complexity" evidence="1">
    <location>
        <begin position="48"/>
        <end position="74"/>
    </location>
</feature>
<dbReference type="EMBL" id="JADJZA010000010">
    <property type="protein sequence ID" value="MBK9298781.1"/>
    <property type="molecule type" value="Genomic_DNA"/>
</dbReference>
<dbReference type="AlphaFoldDB" id="A0A936TEJ7"/>
<dbReference type="PROSITE" id="PS51257">
    <property type="entry name" value="PROKAR_LIPOPROTEIN"/>
    <property type="match status" value="1"/>
</dbReference>
<comment type="caution">
    <text evidence="2">The sequence shown here is derived from an EMBL/GenBank/DDBJ whole genome shotgun (WGS) entry which is preliminary data.</text>
</comment>
<gene>
    <name evidence="2" type="ORF">IPN02_18515</name>
</gene>
<feature type="compositionally biased region" description="Basic and acidic residues" evidence="1">
    <location>
        <begin position="428"/>
        <end position="441"/>
    </location>
</feature>
<dbReference type="SUPFAM" id="SSF50494">
    <property type="entry name" value="Trypsin-like serine proteases"/>
    <property type="match status" value="1"/>
</dbReference>
<evidence type="ECO:0000256" key="1">
    <source>
        <dbReference type="SAM" id="MobiDB-lite"/>
    </source>
</evidence>
<evidence type="ECO:0000313" key="2">
    <source>
        <dbReference type="EMBL" id="MBK9298781.1"/>
    </source>
</evidence>
<feature type="region of interest" description="Disordered" evidence="1">
    <location>
        <begin position="35"/>
        <end position="80"/>
    </location>
</feature>
<organism evidence="2 3">
    <name type="scientific">Candidatus Neomicrothrix subdominans</name>
    <dbReference type="NCBI Taxonomy" id="2954438"/>
    <lineage>
        <taxon>Bacteria</taxon>
        <taxon>Bacillati</taxon>
        <taxon>Actinomycetota</taxon>
        <taxon>Acidimicrobiia</taxon>
        <taxon>Acidimicrobiales</taxon>
        <taxon>Microthrixaceae</taxon>
        <taxon>Candidatus Neomicrothrix</taxon>
    </lineage>
</organism>
<feature type="compositionally biased region" description="Low complexity" evidence="1">
    <location>
        <begin position="409"/>
        <end position="418"/>
    </location>
</feature>
<proteinExistence type="predicted"/>
<sequence>MRAPTPAAGIEVFGRRATVAAVGLIVVLAGCSGAPESSASPKPSMREVSPTTTVPSRGSPSSSSSSTTAPQPVTGVSTDGLRAPAATLPQMSGDSAVPFDTDRMVSITEPAVATVVARRCDGGIEASTAFAVDEHHLVTVASAVAEDGSDPASGVDPAPWLHLGSGDWVRGKVVGTSTSPGVAVIEVDAALDRSLSWDEARPTADAWGAVVGSPATSDGGSDLLAAQVIGPVDAGWVPMSKVKAAAAGRSGPGHMGAPFVDGRGRVAGMVILTDGQGDTMAIQEAALVRDLAAKMIDRPERPTTTCDANAGSRMKLAWALLLERNGSDTDATQLGGRAGLTKFGRVGVVDPSHPSFVADRASGAVVLGPFASRKKAKAARKPVGAILSKLDLVADAEVMLVPRDTFPAEAPTAPTTIPIAPPSTRPVTTEKKSTGTDERANGDCSGPRSTRVISGAPSGYSYKLRSGPSSGASVVAMGANGRQVSVVQGSASNGFVKIALPDGRCVWGASANLG</sequence>
<dbReference type="InterPro" id="IPR009003">
    <property type="entry name" value="Peptidase_S1_PA"/>
</dbReference>
<reference evidence="2 3" key="1">
    <citation type="submission" date="2020-10" db="EMBL/GenBank/DDBJ databases">
        <title>Connecting structure to function with the recovery of over 1000 high-quality activated sludge metagenome-assembled genomes encoding full-length rRNA genes using long-read sequencing.</title>
        <authorList>
            <person name="Singleton C.M."/>
            <person name="Petriglieri F."/>
            <person name="Kristensen J.M."/>
            <person name="Kirkegaard R.H."/>
            <person name="Michaelsen T.Y."/>
            <person name="Andersen M.H."/>
            <person name="Karst S.M."/>
            <person name="Dueholm M.S."/>
            <person name="Nielsen P.H."/>
            <person name="Albertsen M."/>
        </authorList>
    </citation>
    <scope>NUCLEOTIDE SEQUENCE [LARGE SCALE GENOMIC DNA]</scope>
    <source>
        <strain evidence="2">Lyne_18-Q3-R50-59_MAXAC.006</strain>
    </source>
</reference>
<name>A0A936TEJ7_9ACTN</name>
<dbReference type="Gene3D" id="2.30.30.40">
    <property type="entry name" value="SH3 Domains"/>
    <property type="match status" value="1"/>
</dbReference>
<dbReference type="Proteomes" id="UP000727993">
    <property type="component" value="Unassembled WGS sequence"/>
</dbReference>